<keyword evidence="5 6" id="KW-0472">Membrane</keyword>
<evidence type="ECO:0000313" key="8">
    <source>
        <dbReference type="Proteomes" id="UP000298030"/>
    </source>
</evidence>
<dbReference type="Proteomes" id="UP000298030">
    <property type="component" value="Unassembled WGS sequence"/>
</dbReference>
<evidence type="ECO:0000256" key="5">
    <source>
        <dbReference type="ARBA" id="ARBA00023136"/>
    </source>
</evidence>
<keyword evidence="3 6" id="KW-0812">Transmembrane</keyword>
<feature type="transmembrane region" description="Helical" evidence="6">
    <location>
        <begin position="193"/>
        <end position="212"/>
    </location>
</feature>
<organism evidence="7 8">
    <name type="scientific">Coprinellus micaceus</name>
    <name type="common">Glistening ink-cap mushroom</name>
    <name type="synonym">Coprinus micaceus</name>
    <dbReference type="NCBI Taxonomy" id="71717"/>
    <lineage>
        <taxon>Eukaryota</taxon>
        <taxon>Fungi</taxon>
        <taxon>Dikarya</taxon>
        <taxon>Basidiomycota</taxon>
        <taxon>Agaricomycotina</taxon>
        <taxon>Agaricomycetes</taxon>
        <taxon>Agaricomycetidae</taxon>
        <taxon>Agaricales</taxon>
        <taxon>Agaricineae</taxon>
        <taxon>Psathyrellaceae</taxon>
        <taxon>Coprinellus</taxon>
    </lineage>
</organism>
<evidence type="ECO:0000313" key="7">
    <source>
        <dbReference type="EMBL" id="TEB27962.1"/>
    </source>
</evidence>
<dbReference type="OrthoDB" id="3648309at2759"/>
<gene>
    <name evidence="7" type="ORF">FA13DRAFT_1736158</name>
</gene>
<proteinExistence type="inferred from homology"/>
<accession>A0A4Y7T2W2</accession>
<feature type="transmembrane region" description="Helical" evidence="6">
    <location>
        <begin position="41"/>
        <end position="58"/>
    </location>
</feature>
<reference evidence="7 8" key="1">
    <citation type="journal article" date="2019" name="Nat. Ecol. Evol.">
        <title>Megaphylogeny resolves global patterns of mushroom evolution.</title>
        <authorList>
            <person name="Varga T."/>
            <person name="Krizsan K."/>
            <person name="Foldi C."/>
            <person name="Dima B."/>
            <person name="Sanchez-Garcia M."/>
            <person name="Sanchez-Ramirez S."/>
            <person name="Szollosi G.J."/>
            <person name="Szarkandi J.G."/>
            <person name="Papp V."/>
            <person name="Albert L."/>
            <person name="Andreopoulos W."/>
            <person name="Angelini C."/>
            <person name="Antonin V."/>
            <person name="Barry K.W."/>
            <person name="Bougher N.L."/>
            <person name="Buchanan P."/>
            <person name="Buyck B."/>
            <person name="Bense V."/>
            <person name="Catcheside P."/>
            <person name="Chovatia M."/>
            <person name="Cooper J."/>
            <person name="Damon W."/>
            <person name="Desjardin D."/>
            <person name="Finy P."/>
            <person name="Geml J."/>
            <person name="Haridas S."/>
            <person name="Hughes K."/>
            <person name="Justo A."/>
            <person name="Karasinski D."/>
            <person name="Kautmanova I."/>
            <person name="Kiss B."/>
            <person name="Kocsube S."/>
            <person name="Kotiranta H."/>
            <person name="LaButti K.M."/>
            <person name="Lechner B.E."/>
            <person name="Liimatainen K."/>
            <person name="Lipzen A."/>
            <person name="Lukacs Z."/>
            <person name="Mihaltcheva S."/>
            <person name="Morgado L.N."/>
            <person name="Niskanen T."/>
            <person name="Noordeloos M.E."/>
            <person name="Ohm R.A."/>
            <person name="Ortiz-Santana B."/>
            <person name="Ovrebo C."/>
            <person name="Racz N."/>
            <person name="Riley R."/>
            <person name="Savchenko A."/>
            <person name="Shiryaev A."/>
            <person name="Soop K."/>
            <person name="Spirin V."/>
            <person name="Szebenyi C."/>
            <person name="Tomsovsky M."/>
            <person name="Tulloss R.E."/>
            <person name="Uehling J."/>
            <person name="Grigoriev I.V."/>
            <person name="Vagvolgyi C."/>
            <person name="Papp T."/>
            <person name="Martin F.M."/>
            <person name="Miettinen O."/>
            <person name="Hibbett D.S."/>
            <person name="Nagy L.G."/>
        </authorList>
    </citation>
    <scope>NUCLEOTIDE SEQUENCE [LARGE SCALE GENOMIC DNA]</scope>
    <source>
        <strain evidence="7 8">FP101781</strain>
    </source>
</reference>
<dbReference type="InterPro" id="IPR051633">
    <property type="entry name" value="AceTr"/>
</dbReference>
<evidence type="ECO:0000256" key="4">
    <source>
        <dbReference type="ARBA" id="ARBA00022989"/>
    </source>
</evidence>
<dbReference type="STRING" id="71717.A0A4Y7T2W2"/>
<comment type="similarity">
    <text evidence="2">Belongs to the acetate uptake transporter (AceTr) (TC 2.A.96) family.</text>
</comment>
<dbReference type="AlphaFoldDB" id="A0A4Y7T2W2"/>
<comment type="subcellular location">
    <subcellularLocation>
        <location evidence="1">Membrane</location>
        <topology evidence="1">Multi-pass membrane protein</topology>
    </subcellularLocation>
</comment>
<dbReference type="GO" id="GO:0005886">
    <property type="term" value="C:plasma membrane"/>
    <property type="evidence" value="ECO:0007669"/>
    <property type="project" value="TreeGrafter"/>
</dbReference>
<feature type="transmembrane region" description="Helical" evidence="6">
    <location>
        <begin position="70"/>
        <end position="89"/>
    </location>
</feature>
<sequence>MSHNGTSLDNLEKGAVVHATSPQEAVGRAVAPRPTKISNPGTLGLFSFASTTLILSLYNARARDIHHPNVVLGMAIFCGGIAQLLAGMWEFPRGNTFASTAFTSYGAFWLSWAVIQIPWFGVRAAFDTAEEFTSALGIYLITWFLVTTFLLIAALRKSIAFIALFGFLAVTFLLLAIGDFYQALNVTRAGGGLGVATAFIAYYIGLSELLAAEDQAVFHLPLGVFPKRIQ</sequence>
<feature type="transmembrane region" description="Helical" evidence="6">
    <location>
        <begin position="132"/>
        <end position="153"/>
    </location>
</feature>
<dbReference type="PANTHER" id="PTHR31123:SF1">
    <property type="entry name" value="ACCUMULATION OF DYADS PROTEIN 2-RELATED"/>
    <property type="match status" value="1"/>
</dbReference>
<comment type="caution">
    <text evidence="7">The sequence shown here is derived from an EMBL/GenBank/DDBJ whole genome shotgun (WGS) entry which is preliminary data.</text>
</comment>
<evidence type="ECO:0000256" key="3">
    <source>
        <dbReference type="ARBA" id="ARBA00022692"/>
    </source>
</evidence>
<feature type="transmembrane region" description="Helical" evidence="6">
    <location>
        <begin position="159"/>
        <end position="181"/>
    </location>
</feature>
<dbReference type="NCBIfam" id="NF038013">
    <property type="entry name" value="AceTr_1"/>
    <property type="match status" value="1"/>
</dbReference>
<feature type="transmembrane region" description="Helical" evidence="6">
    <location>
        <begin position="101"/>
        <end position="120"/>
    </location>
</feature>
<keyword evidence="4 6" id="KW-1133">Transmembrane helix</keyword>
<dbReference type="Pfam" id="PF01184">
    <property type="entry name" value="Gpr1_Fun34_YaaH"/>
    <property type="match status" value="1"/>
</dbReference>
<dbReference type="GO" id="GO:0015123">
    <property type="term" value="F:acetate transmembrane transporter activity"/>
    <property type="evidence" value="ECO:0007669"/>
    <property type="project" value="TreeGrafter"/>
</dbReference>
<protein>
    <submittedName>
        <fullName evidence="7">FUN34 transmembrane protein</fullName>
    </submittedName>
</protein>
<evidence type="ECO:0000256" key="6">
    <source>
        <dbReference type="SAM" id="Phobius"/>
    </source>
</evidence>
<dbReference type="PANTHER" id="PTHR31123">
    <property type="entry name" value="ACCUMULATION OF DYADS PROTEIN 2-RELATED"/>
    <property type="match status" value="1"/>
</dbReference>
<name>A0A4Y7T2W2_COPMI</name>
<evidence type="ECO:0000256" key="2">
    <source>
        <dbReference type="ARBA" id="ARBA00005587"/>
    </source>
</evidence>
<keyword evidence="8" id="KW-1185">Reference proteome</keyword>
<evidence type="ECO:0000256" key="1">
    <source>
        <dbReference type="ARBA" id="ARBA00004141"/>
    </source>
</evidence>
<dbReference type="EMBL" id="QPFP01000036">
    <property type="protein sequence ID" value="TEB27962.1"/>
    <property type="molecule type" value="Genomic_DNA"/>
</dbReference>
<dbReference type="InterPro" id="IPR000791">
    <property type="entry name" value="Gpr1/Fun34/SatP-like"/>
</dbReference>